<protein>
    <submittedName>
        <fullName evidence="2">Antibiotic biosynthesis monooxygenase</fullName>
    </submittedName>
</protein>
<feature type="domain" description="ABM" evidence="1">
    <location>
        <begin position="1"/>
        <end position="90"/>
    </location>
</feature>
<keyword evidence="2" id="KW-0503">Monooxygenase</keyword>
<keyword evidence="2" id="KW-0560">Oxidoreductase</keyword>
<dbReference type="InterPro" id="IPR011008">
    <property type="entry name" value="Dimeric_a/b-barrel"/>
</dbReference>
<dbReference type="InterPro" id="IPR007138">
    <property type="entry name" value="ABM_dom"/>
</dbReference>
<dbReference type="PANTHER" id="PTHR33336:SF15">
    <property type="entry name" value="ABM DOMAIN-CONTAINING PROTEIN"/>
    <property type="match status" value="1"/>
</dbReference>
<keyword evidence="3" id="KW-1185">Reference proteome</keyword>
<dbReference type="PANTHER" id="PTHR33336">
    <property type="entry name" value="QUINOL MONOOXYGENASE YGIN-RELATED"/>
    <property type="match status" value="1"/>
</dbReference>
<dbReference type="SUPFAM" id="SSF54909">
    <property type="entry name" value="Dimeric alpha+beta barrel"/>
    <property type="match status" value="1"/>
</dbReference>
<organism evidence="2 3">
    <name type="scientific">Anaerosphaera multitolerans</name>
    <dbReference type="NCBI Taxonomy" id="2487351"/>
    <lineage>
        <taxon>Bacteria</taxon>
        <taxon>Bacillati</taxon>
        <taxon>Bacillota</taxon>
        <taxon>Tissierellia</taxon>
        <taxon>Tissierellales</taxon>
        <taxon>Peptoniphilaceae</taxon>
        <taxon>Anaerosphaera</taxon>
    </lineage>
</organism>
<dbReference type="AlphaFoldDB" id="A0A437S975"/>
<dbReference type="PROSITE" id="PS51725">
    <property type="entry name" value="ABM"/>
    <property type="match status" value="1"/>
</dbReference>
<dbReference type="EMBL" id="RLIH01000002">
    <property type="protein sequence ID" value="RVU55552.1"/>
    <property type="molecule type" value="Genomic_DNA"/>
</dbReference>
<proteinExistence type="predicted"/>
<comment type="caution">
    <text evidence="2">The sequence shown here is derived from an EMBL/GenBank/DDBJ whole genome shotgun (WGS) entry which is preliminary data.</text>
</comment>
<evidence type="ECO:0000313" key="2">
    <source>
        <dbReference type="EMBL" id="RVU55552.1"/>
    </source>
</evidence>
<sequence>MYLFNRKIFKKENYDEALELIKKLVDESQKEEGCIIYDVYRDCDNELGLCIYEEWEGQEYLSAHQESAHFKELVPKIGALAEEKSPVYKFEKL</sequence>
<dbReference type="InterPro" id="IPR050744">
    <property type="entry name" value="AI-2_Isomerase_LsrG"/>
</dbReference>
<dbReference type="RefSeq" id="WP_127723344.1">
    <property type="nucleotide sequence ID" value="NZ_RLIH01000002.1"/>
</dbReference>
<dbReference type="Proteomes" id="UP000288812">
    <property type="component" value="Unassembled WGS sequence"/>
</dbReference>
<dbReference type="Gene3D" id="3.30.70.100">
    <property type="match status" value="1"/>
</dbReference>
<name>A0A437S975_9FIRM</name>
<evidence type="ECO:0000313" key="3">
    <source>
        <dbReference type="Proteomes" id="UP000288812"/>
    </source>
</evidence>
<dbReference type="Pfam" id="PF03992">
    <property type="entry name" value="ABM"/>
    <property type="match status" value="1"/>
</dbReference>
<dbReference type="OrthoDB" id="287932at2"/>
<reference evidence="2 3" key="1">
    <citation type="submission" date="2018-11" db="EMBL/GenBank/DDBJ databases">
        <title>Genome sequencing and assembly of Anaerosphaera sp. nov., GS7-6-2.</title>
        <authorList>
            <person name="Rettenmaier R."/>
            <person name="Liebl W."/>
            <person name="Zverlov V."/>
        </authorList>
    </citation>
    <scope>NUCLEOTIDE SEQUENCE [LARGE SCALE GENOMIC DNA]</scope>
    <source>
        <strain evidence="2 3">GS7-6-2</strain>
    </source>
</reference>
<gene>
    <name evidence="2" type="ORF">EF514_02145</name>
</gene>
<dbReference type="GO" id="GO:0004497">
    <property type="term" value="F:monooxygenase activity"/>
    <property type="evidence" value="ECO:0007669"/>
    <property type="project" value="UniProtKB-KW"/>
</dbReference>
<evidence type="ECO:0000259" key="1">
    <source>
        <dbReference type="PROSITE" id="PS51725"/>
    </source>
</evidence>
<accession>A0A437S975</accession>